<feature type="transmembrane region" description="Helical" evidence="1">
    <location>
        <begin position="133"/>
        <end position="151"/>
    </location>
</feature>
<keyword evidence="4" id="KW-1185">Reference proteome</keyword>
<reference evidence="4" key="1">
    <citation type="journal article" date="2019" name="Int. J. Syst. Evol. Microbiol.">
        <title>The Global Catalogue of Microorganisms (GCM) 10K type strain sequencing project: providing services to taxonomists for standard genome sequencing and annotation.</title>
        <authorList>
            <consortium name="The Broad Institute Genomics Platform"/>
            <consortium name="The Broad Institute Genome Sequencing Center for Infectious Disease"/>
            <person name="Wu L."/>
            <person name="Ma J."/>
        </authorList>
    </citation>
    <scope>NUCLEOTIDE SEQUENCE [LARGE SCALE GENOMIC DNA]</scope>
    <source>
        <strain evidence="4">JCM 11117</strain>
    </source>
</reference>
<dbReference type="Pfam" id="PF07331">
    <property type="entry name" value="TctB"/>
    <property type="match status" value="1"/>
</dbReference>
<evidence type="ECO:0000313" key="4">
    <source>
        <dbReference type="Proteomes" id="UP001499967"/>
    </source>
</evidence>
<evidence type="ECO:0000256" key="1">
    <source>
        <dbReference type="SAM" id="Phobius"/>
    </source>
</evidence>
<feature type="domain" description="DUF1468" evidence="2">
    <location>
        <begin position="16"/>
        <end position="156"/>
    </location>
</feature>
<dbReference type="Proteomes" id="UP001499967">
    <property type="component" value="Unassembled WGS sequence"/>
</dbReference>
<sequence length="164" mass="16736">MSESRIRVERPSEFVVVALLVGIAAVLVWDTVGSPDAVAPQGPVTTAAVPLIAATVLGLCGVGIAVDLLRGGQGVPDEGRPGERTNWRGVLSVVAAVALCAAALEAVGWVVAGAVLFYLCLYAFGSRQPAKDLVVSVVLAIASFYLFYLGLGIPLPPGVLAGVL</sequence>
<keyword evidence="1" id="KW-1133">Transmembrane helix</keyword>
<protein>
    <recommendedName>
        <fullName evidence="2">DUF1468 domain-containing protein</fullName>
    </recommendedName>
</protein>
<dbReference type="RefSeq" id="WP_343937651.1">
    <property type="nucleotide sequence ID" value="NZ_BAAAHP010000003.1"/>
</dbReference>
<keyword evidence="1" id="KW-0472">Membrane</keyword>
<dbReference type="InterPro" id="IPR009936">
    <property type="entry name" value="DUF1468"/>
</dbReference>
<evidence type="ECO:0000259" key="2">
    <source>
        <dbReference type="Pfam" id="PF07331"/>
    </source>
</evidence>
<proteinExistence type="predicted"/>
<feature type="transmembrane region" description="Helical" evidence="1">
    <location>
        <begin position="12"/>
        <end position="29"/>
    </location>
</feature>
<name>A0ABP3ZC25_9PSEU</name>
<accession>A0ABP3ZC25</accession>
<evidence type="ECO:0000313" key="3">
    <source>
        <dbReference type="EMBL" id="GAA0919247.1"/>
    </source>
</evidence>
<keyword evidence="1" id="KW-0812">Transmembrane</keyword>
<feature type="transmembrane region" description="Helical" evidence="1">
    <location>
        <begin position="90"/>
        <end position="121"/>
    </location>
</feature>
<comment type="caution">
    <text evidence="3">The sequence shown here is derived from an EMBL/GenBank/DDBJ whole genome shotgun (WGS) entry which is preliminary data.</text>
</comment>
<organism evidence="3 4">
    <name type="scientific">Pseudonocardia zijingensis</name>
    <dbReference type="NCBI Taxonomy" id="153376"/>
    <lineage>
        <taxon>Bacteria</taxon>
        <taxon>Bacillati</taxon>
        <taxon>Actinomycetota</taxon>
        <taxon>Actinomycetes</taxon>
        <taxon>Pseudonocardiales</taxon>
        <taxon>Pseudonocardiaceae</taxon>
        <taxon>Pseudonocardia</taxon>
    </lineage>
</organism>
<dbReference type="EMBL" id="BAAAHP010000003">
    <property type="protein sequence ID" value="GAA0919247.1"/>
    <property type="molecule type" value="Genomic_DNA"/>
</dbReference>
<feature type="transmembrane region" description="Helical" evidence="1">
    <location>
        <begin position="49"/>
        <end position="69"/>
    </location>
</feature>
<gene>
    <name evidence="3" type="ORF">GCM10009559_01250</name>
</gene>